<accession>S4P7U3</accession>
<proteinExistence type="predicted"/>
<sequence length="70" mass="8175">MPFFCNPFAHLIKTVFLFSKSKLHGKAKLPISTVLNILNKAKKISTMLWHSHHTNSVHPSCRFRKKLNRF</sequence>
<dbReference type="AlphaFoldDB" id="S4P7U3"/>
<name>S4P7U3_9NEOP</name>
<organism evidence="1">
    <name type="scientific">Pararge aegeria</name>
    <name type="common">speckled wood butterfly</name>
    <dbReference type="NCBI Taxonomy" id="116150"/>
    <lineage>
        <taxon>Eukaryota</taxon>
        <taxon>Metazoa</taxon>
        <taxon>Ecdysozoa</taxon>
        <taxon>Arthropoda</taxon>
        <taxon>Hexapoda</taxon>
        <taxon>Insecta</taxon>
        <taxon>Pterygota</taxon>
        <taxon>Neoptera</taxon>
        <taxon>Endopterygota</taxon>
        <taxon>Lepidoptera</taxon>
        <taxon>Glossata</taxon>
        <taxon>Ditrysia</taxon>
        <taxon>Papilionoidea</taxon>
        <taxon>Nymphalidae</taxon>
        <taxon>Satyrinae</taxon>
        <taxon>Satyrini</taxon>
        <taxon>Parargina</taxon>
        <taxon>Pararge</taxon>
    </lineage>
</organism>
<evidence type="ECO:0000313" key="1">
    <source>
        <dbReference type="EMBL" id="JAA86319.1"/>
    </source>
</evidence>
<reference evidence="1" key="2">
    <citation type="submission" date="2013-05" db="EMBL/GenBank/DDBJ databases">
        <authorList>
            <person name="Carter J.-M."/>
            <person name="Baker S.C."/>
            <person name="Pink R."/>
            <person name="Carter D.R.F."/>
            <person name="Collins A."/>
            <person name="Tomlin J."/>
            <person name="Gibbs M."/>
            <person name="Breuker C.J."/>
        </authorList>
    </citation>
    <scope>NUCLEOTIDE SEQUENCE</scope>
    <source>
        <tissue evidence="1">Ovary</tissue>
    </source>
</reference>
<protein>
    <submittedName>
        <fullName evidence="1">Uncharacterized protein</fullName>
    </submittedName>
</protein>
<reference evidence="1" key="1">
    <citation type="journal article" date="2013" name="BMC Genomics">
        <title>Unscrambling butterfly oogenesis.</title>
        <authorList>
            <person name="Carter J.M."/>
            <person name="Baker S.C."/>
            <person name="Pink R."/>
            <person name="Carter D.R."/>
            <person name="Collins A."/>
            <person name="Tomlin J."/>
            <person name="Gibbs M."/>
            <person name="Breuker C.J."/>
        </authorList>
    </citation>
    <scope>NUCLEOTIDE SEQUENCE</scope>
    <source>
        <tissue evidence="1">Ovary</tissue>
    </source>
</reference>
<dbReference type="EMBL" id="GAIX01006241">
    <property type="protein sequence ID" value="JAA86319.1"/>
    <property type="molecule type" value="Transcribed_RNA"/>
</dbReference>